<protein>
    <submittedName>
        <fullName evidence="2">Nuclear transport factor 2 family protein</fullName>
    </submittedName>
</protein>
<proteinExistence type="predicted"/>
<dbReference type="SUPFAM" id="SSF54427">
    <property type="entry name" value="NTF2-like"/>
    <property type="match status" value="1"/>
</dbReference>
<name>A0A540WGC7_9ACTN</name>
<dbReference type="AlphaFoldDB" id="A0A540WGC7"/>
<sequence>MIDEDLRDRLAVVETCTRMCWHTDKREWAQLRSRVFAEKVRVDYTSLNGGEPVELPADTLVSAWRDLLGALDATQHLLTNHLVTLDGDTAEVTADFQATHLLTRVADGPMWTLGGHYRFSLLRGESGWRIGGLTMTKAWQTGNLALLSAVAG</sequence>
<gene>
    <name evidence="2" type="ORF">E6W39_00580</name>
</gene>
<dbReference type="RefSeq" id="WP_141631734.1">
    <property type="nucleotide sequence ID" value="NZ_VIGB01000001.1"/>
</dbReference>
<feature type="domain" description="SnoaL-like" evidence="1">
    <location>
        <begin position="5"/>
        <end position="131"/>
    </location>
</feature>
<keyword evidence="3" id="KW-1185">Reference proteome</keyword>
<dbReference type="EMBL" id="VIGB01000001">
    <property type="protein sequence ID" value="TQF08073.1"/>
    <property type="molecule type" value="Genomic_DNA"/>
</dbReference>
<dbReference type="InterPro" id="IPR032710">
    <property type="entry name" value="NTF2-like_dom_sf"/>
</dbReference>
<evidence type="ECO:0000259" key="1">
    <source>
        <dbReference type="Pfam" id="PF13577"/>
    </source>
</evidence>
<dbReference type="InterPro" id="IPR037401">
    <property type="entry name" value="SnoaL-like"/>
</dbReference>
<organism evidence="2 3">
    <name type="scientific">Kitasatospora acidiphila</name>
    <dbReference type="NCBI Taxonomy" id="2567942"/>
    <lineage>
        <taxon>Bacteria</taxon>
        <taxon>Bacillati</taxon>
        <taxon>Actinomycetota</taxon>
        <taxon>Actinomycetes</taxon>
        <taxon>Kitasatosporales</taxon>
        <taxon>Streptomycetaceae</taxon>
        <taxon>Kitasatospora</taxon>
    </lineage>
</organism>
<dbReference type="Proteomes" id="UP000319103">
    <property type="component" value="Unassembled WGS sequence"/>
</dbReference>
<comment type="caution">
    <text evidence="2">The sequence shown here is derived from an EMBL/GenBank/DDBJ whole genome shotgun (WGS) entry which is preliminary data.</text>
</comment>
<dbReference type="OrthoDB" id="2599042at2"/>
<accession>A0A540WGC7</accession>
<dbReference type="Pfam" id="PF13577">
    <property type="entry name" value="SnoaL_4"/>
    <property type="match status" value="1"/>
</dbReference>
<dbReference type="Gene3D" id="3.10.450.50">
    <property type="match status" value="1"/>
</dbReference>
<evidence type="ECO:0000313" key="3">
    <source>
        <dbReference type="Proteomes" id="UP000319103"/>
    </source>
</evidence>
<reference evidence="2 3" key="1">
    <citation type="submission" date="2019-06" db="EMBL/GenBank/DDBJ databases">
        <title>Description of Kitasatospora acidophila sp. nov. isolated from pine grove soil, and reclassification of Streptomyces novaecaesareae to Kitasatospora novaeceasareae comb. nov.</title>
        <authorList>
            <person name="Kim M.J."/>
        </authorList>
    </citation>
    <scope>NUCLEOTIDE SEQUENCE [LARGE SCALE GENOMIC DNA]</scope>
    <source>
        <strain evidence="2 3">MMS16-CNU292</strain>
    </source>
</reference>
<evidence type="ECO:0000313" key="2">
    <source>
        <dbReference type="EMBL" id="TQF08073.1"/>
    </source>
</evidence>